<keyword evidence="2" id="KW-0090">Biological rhythms</keyword>
<dbReference type="PANTHER" id="PTHR11008">
    <property type="entry name" value="PROTEIN TAKEOUT-LIKE PROTEIN"/>
    <property type="match status" value="1"/>
</dbReference>
<evidence type="ECO:0000313" key="5">
    <source>
        <dbReference type="EMBL" id="CAG6610919.1"/>
    </source>
</evidence>
<dbReference type="Pfam" id="PF06585">
    <property type="entry name" value="JHBP"/>
    <property type="match status" value="1"/>
</dbReference>
<dbReference type="FunFam" id="3.15.10.30:FF:000001">
    <property type="entry name" value="Takeout-like protein 1"/>
    <property type="match status" value="1"/>
</dbReference>
<dbReference type="PANTHER" id="PTHR11008:SF39">
    <property type="entry name" value="CIRCADIAN CLOCK-CONTROLLED PROTEIN-LIKE PROTEIN"/>
    <property type="match status" value="1"/>
</dbReference>
<keyword evidence="4" id="KW-1133">Transmembrane helix</keyword>
<name>A0A8D8LHR8_9HEMI</name>
<proteinExistence type="inferred from homology"/>
<keyword evidence="1" id="KW-0732">Signal</keyword>
<dbReference type="EMBL" id="HBUF01204741">
    <property type="protein sequence ID" value="CAG6663197.1"/>
    <property type="molecule type" value="Transcribed_RNA"/>
</dbReference>
<dbReference type="EMBL" id="HBUF01204742">
    <property type="protein sequence ID" value="CAG6663198.1"/>
    <property type="molecule type" value="Transcribed_RNA"/>
</dbReference>
<keyword evidence="4" id="KW-0812">Transmembrane</keyword>
<dbReference type="EMBL" id="HBUF01204740">
    <property type="protein sequence ID" value="CAG6663196.1"/>
    <property type="molecule type" value="Transcribed_RNA"/>
</dbReference>
<dbReference type="InterPro" id="IPR038606">
    <property type="entry name" value="To_sf"/>
</dbReference>
<protein>
    <submittedName>
        <fullName evidence="5">Circadian clock-controlled protein</fullName>
    </submittedName>
</protein>
<dbReference type="EMBL" id="HBUF01558402">
    <property type="protein sequence ID" value="CAG6761127.1"/>
    <property type="molecule type" value="Transcribed_RNA"/>
</dbReference>
<dbReference type="Gene3D" id="3.15.10.30">
    <property type="entry name" value="Haemolymph juvenile hormone binding protein"/>
    <property type="match status" value="1"/>
</dbReference>
<evidence type="ECO:0000256" key="3">
    <source>
        <dbReference type="ARBA" id="ARBA00060902"/>
    </source>
</evidence>
<dbReference type="AlphaFoldDB" id="A0A8D8LHR8"/>
<dbReference type="EMBL" id="HBUF01020135">
    <property type="protein sequence ID" value="CAG6610910.1"/>
    <property type="molecule type" value="Transcribed_RNA"/>
</dbReference>
<dbReference type="InterPro" id="IPR010562">
    <property type="entry name" value="Haemolymph_juvenile_hormone-bd"/>
</dbReference>
<dbReference type="EMBL" id="HBUF01558401">
    <property type="protein sequence ID" value="CAG6761126.1"/>
    <property type="molecule type" value="Transcribed_RNA"/>
</dbReference>
<sequence length="266" mass="29955">MSNRTNVCPHRRVGLVIFILAVKVYYILAAIPDYIHICNRDDPLAHICINNSIEALRTKLAEGIPELDVPPIEPLIIPTIGLRRGTRGAEFSANMSGISVWGCSSFRIDELKTDLDKNIFDFKLTLPKLKFSGKYSVNTNVLFLKISGKGDLFGNFTDYKPTVSMRGYKVQQNNQTYLKMGKMTIKIKIGSAQLKLTNLFNGDPVLGEATNRVINENSKLFLEEIRPALEEALSSLFTDISNKITLRFTYDELFPLSTKKKDDKKS</sequence>
<feature type="transmembrane region" description="Helical" evidence="4">
    <location>
        <begin position="12"/>
        <end position="31"/>
    </location>
</feature>
<evidence type="ECO:0000256" key="2">
    <source>
        <dbReference type="ARBA" id="ARBA00023108"/>
    </source>
</evidence>
<dbReference type="EMBL" id="HBUF01383245">
    <property type="protein sequence ID" value="CAG6731129.1"/>
    <property type="molecule type" value="Transcribed_RNA"/>
</dbReference>
<dbReference type="GO" id="GO:0005615">
    <property type="term" value="C:extracellular space"/>
    <property type="evidence" value="ECO:0007669"/>
    <property type="project" value="TreeGrafter"/>
</dbReference>
<dbReference type="EMBL" id="HBUF01020138">
    <property type="protein sequence ID" value="CAG6610919.1"/>
    <property type="molecule type" value="Transcribed_RNA"/>
</dbReference>
<evidence type="ECO:0000256" key="4">
    <source>
        <dbReference type="SAM" id="Phobius"/>
    </source>
</evidence>
<keyword evidence="4" id="KW-0472">Membrane</keyword>
<evidence type="ECO:0000256" key="1">
    <source>
        <dbReference type="ARBA" id="ARBA00022729"/>
    </source>
</evidence>
<comment type="similarity">
    <text evidence="3">Belongs to the TO family.</text>
</comment>
<dbReference type="SMART" id="SM00700">
    <property type="entry name" value="JHBP"/>
    <property type="match status" value="1"/>
</dbReference>
<reference evidence="5" key="1">
    <citation type="submission" date="2021-05" db="EMBL/GenBank/DDBJ databases">
        <authorList>
            <person name="Alioto T."/>
            <person name="Alioto T."/>
            <person name="Gomez Garrido J."/>
        </authorList>
    </citation>
    <scope>NUCLEOTIDE SEQUENCE</scope>
</reference>
<dbReference type="EMBL" id="HBUF01383246">
    <property type="protein sequence ID" value="CAG6731130.1"/>
    <property type="molecule type" value="Transcribed_RNA"/>
</dbReference>
<organism evidence="5">
    <name type="scientific">Cacopsylla melanoneura</name>
    <dbReference type="NCBI Taxonomy" id="428564"/>
    <lineage>
        <taxon>Eukaryota</taxon>
        <taxon>Metazoa</taxon>
        <taxon>Ecdysozoa</taxon>
        <taxon>Arthropoda</taxon>
        <taxon>Hexapoda</taxon>
        <taxon>Insecta</taxon>
        <taxon>Pterygota</taxon>
        <taxon>Neoptera</taxon>
        <taxon>Paraneoptera</taxon>
        <taxon>Hemiptera</taxon>
        <taxon>Sternorrhyncha</taxon>
        <taxon>Psylloidea</taxon>
        <taxon>Psyllidae</taxon>
        <taxon>Psyllinae</taxon>
        <taxon>Cacopsylla</taxon>
    </lineage>
</organism>
<accession>A0A8D8LHR8</accession>
<dbReference type="EMBL" id="HBUF01020137">
    <property type="protein sequence ID" value="CAG6610916.1"/>
    <property type="molecule type" value="Transcribed_RNA"/>
</dbReference>
<dbReference type="GO" id="GO:0007623">
    <property type="term" value="P:circadian rhythm"/>
    <property type="evidence" value="ECO:0007669"/>
    <property type="project" value="UniProtKB-ARBA"/>
</dbReference>